<sequence length="284" mass="33441">MDWTVLFLIWFIYSLLGWIVETLYCSIRQGSFAERGFLSGPICPIYGVGAIYVIFLVDPYVKTLGGLFLLSMVTTSILEYVTSYIMEKLFAMRWWDYSEKKFNINGRVCLENSIYFGILSIILVNWIHPYISFSVHQISDTNKNYMSIFLFAIILLDIAYSSNAAIKLNSRFKQIYILKEEIRDAIGRDHLEEKLETFLAHGQRFIEEKHEDWMGFKASINTNINEFKDHVDVDLSTLPLYKKIKELQTRVKFSERRILRAFPKLKSTKYDDVLEELKRNIKKR</sequence>
<dbReference type="RefSeq" id="WP_113921718.1">
    <property type="nucleotide sequence ID" value="NZ_QNRX01000024.1"/>
</dbReference>
<protein>
    <submittedName>
        <fullName evidence="2">Putative membrane protein</fullName>
    </submittedName>
</protein>
<gene>
    <name evidence="2" type="ORF">DES36_1241</name>
</gene>
<feature type="transmembrane region" description="Helical" evidence="1">
    <location>
        <begin position="67"/>
        <end position="87"/>
    </location>
</feature>
<dbReference type="OrthoDB" id="9789229at2"/>
<feature type="transmembrane region" description="Helical" evidence="1">
    <location>
        <begin position="6"/>
        <end position="24"/>
    </location>
</feature>
<dbReference type="EMBL" id="QNRX01000024">
    <property type="protein sequence ID" value="RBP58205.1"/>
    <property type="molecule type" value="Genomic_DNA"/>
</dbReference>
<accession>A0A366HYC5</accession>
<proteinExistence type="predicted"/>
<dbReference type="Proteomes" id="UP000253490">
    <property type="component" value="Unassembled WGS sequence"/>
</dbReference>
<reference evidence="2 3" key="1">
    <citation type="submission" date="2018-06" db="EMBL/GenBank/DDBJ databases">
        <title>Genomic Encyclopedia of Type Strains, Phase IV (KMG-IV): sequencing the most valuable type-strain genomes for metagenomic binning, comparative biology and taxonomic classification.</title>
        <authorList>
            <person name="Goeker M."/>
        </authorList>
    </citation>
    <scope>NUCLEOTIDE SEQUENCE [LARGE SCALE GENOMIC DNA]</scope>
    <source>
        <strain evidence="2 3">DSM 22112</strain>
    </source>
</reference>
<organism evidence="2 3">
    <name type="scientific">Alkalibaculum bacchi</name>
    <dbReference type="NCBI Taxonomy" id="645887"/>
    <lineage>
        <taxon>Bacteria</taxon>
        <taxon>Bacillati</taxon>
        <taxon>Bacillota</taxon>
        <taxon>Clostridia</taxon>
        <taxon>Eubacteriales</taxon>
        <taxon>Eubacteriaceae</taxon>
        <taxon>Alkalibaculum</taxon>
    </lineage>
</organism>
<keyword evidence="1" id="KW-0472">Membrane</keyword>
<evidence type="ECO:0000313" key="2">
    <source>
        <dbReference type="EMBL" id="RBP58205.1"/>
    </source>
</evidence>
<comment type="caution">
    <text evidence="2">The sequence shown here is derived from an EMBL/GenBank/DDBJ whole genome shotgun (WGS) entry which is preliminary data.</text>
</comment>
<evidence type="ECO:0000256" key="1">
    <source>
        <dbReference type="SAM" id="Phobius"/>
    </source>
</evidence>
<name>A0A366HYC5_9FIRM</name>
<dbReference type="Pfam" id="PF06541">
    <property type="entry name" value="ABC_trans_CmpB"/>
    <property type="match status" value="1"/>
</dbReference>
<keyword evidence="3" id="KW-1185">Reference proteome</keyword>
<dbReference type="InterPro" id="IPR010540">
    <property type="entry name" value="CmpB_TMEM229"/>
</dbReference>
<feature type="transmembrane region" description="Helical" evidence="1">
    <location>
        <begin position="36"/>
        <end position="55"/>
    </location>
</feature>
<keyword evidence="1" id="KW-0812">Transmembrane</keyword>
<feature type="transmembrane region" description="Helical" evidence="1">
    <location>
        <begin position="108"/>
        <end position="128"/>
    </location>
</feature>
<evidence type="ECO:0000313" key="3">
    <source>
        <dbReference type="Proteomes" id="UP000253490"/>
    </source>
</evidence>
<feature type="transmembrane region" description="Helical" evidence="1">
    <location>
        <begin position="148"/>
        <end position="166"/>
    </location>
</feature>
<keyword evidence="1" id="KW-1133">Transmembrane helix</keyword>
<dbReference type="AlphaFoldDB" id="A0A366HYC5"/>